<protein>
    <recommendedName>
        <fullName evidence="2">Rho termination factor-like N-terminal domain-containing protein</fullName>
    </recommendedName>
</protein>
<reference evidence="3" key="1">
    <citation type="journal article" date="2015" name="Nature">
        <title>Complex archaea that bridge the gap between prokaryotes and eukaryotes.</title>
        <authorList>
            <person name="Spang A."/>
            <person name="Saw J.H."/>
            <person name="Jorgensen S.L."/>
            <person name="Zaremba-Niedzwiedzka K."/>
            <person name="Martijn J."/>
            <person name="Lind A.E."/>
            <person name="van Eijk R."/>
            <person name="Schleper C."/>
            <person name="Guy L."/>
            <person name="Ettema T.J."/>
        </authorList>
    </citation>
    <scope>NUCLEOTIDE SEQUENCE</scope>
</reference>
<accession>A0A0F9T2N8</accession>
<dbReference type="InterPro" id="IPR036269">
    <property type="entry name" value="Rho_N_sf"/>
</dbReference>
<dbReference type="GO" id="GO:0006353">
    <property type="term" value="P:DNA-templated transcription termination"/>
    <property type="evidence" value="ECO:0007669"/>
    <property type="project" value="InterPro"/>
</dbReference>
<proteinExistence type="predicted"/>
<dbReference type="Pfam" id="PF07498">
    <property type="entry name" value="Rho_N"/>
    <property type="match status" value="1"/>
</dbReference>
<feature type="region of interest" description="Disordered" evidence="1">
    <location>
        <begin position="1"/>
        <end position="63"/>
    </location>
</feature>
<sequence>MLKETEETKVERLTRLRREERRDRRKALKHETNQYSRTGRRQGKKHKAEKEDNRKAGLKMEYGSMTRDELREVAKEQEIPRYSRLKKSELIEVLVR</sequence>
<dbReference type="EMBL" id="LAZR01000432">
    <property type="protein sequence ID" value="KKN69102.1"/>
    <property type="molecule type" value="Genomic_DNA"/>
</dbReference>
<evidence type="ECO:0000313" key="3">
    <source>
        <dbReference type="EMBL" id="KKN69102.1"/>
    </source>
</evidence>
<dbReference type="AlphaFoldDB" id="A0A0F9T2N8"/>
<gene>
    <name evidence="3" type="ORF">LCGC14_0443910</name>
</gene>
<feature type="compositionally biased region" description="Basic residues" evidence="1">
    <location>
        <begin position="38"/>
        <end position="47"/>
    </location>
</feature>
<dbReference type="InterPro" id="IPR011112">
    <property type="entry name" value="Rho-like_N"/>
</dbReference>
<organism evidence="3">
    <name type="scientific">marine sediment metagenome</name>
    <dbReference type="NCBI Taxonomy" id="412755"/>
    <lineage>
        <taxon>unclassified sequences</taxon>
        <taxon>metagenomes</taxon>
        <taxon>ecological metagenomes</taxon>
    </lineage>
</organism>
<dbReference type="SUPFAM" id="SSF68912">
    <property type="entry name" value="Rho N-terminal domain-like"/>
    <property type="match status" value="1"/>
</dbReference>
<comment type="caution">
    <text evidence="3">The sequence shown here is derived from an EMBL/GenBank/DDBJ whole genome shotgun (WGS) entry which is preliminary data.</text>
</comment>
<evidence type="ECO:0000256" key="1">
    <source>
        <dbReference type="SAM" id="MobiDB-lite"/>
    </source>
</evidence>
<evidence type="ECO:0000259" key="2">
    <source>
        <dbReference type="Pfam" id="PF07498"/>
    </source>
</evidence>
<name>A0A0F9T2N8_9ZZZZ</name>
<dbReference type="Gene3D" id="1.10.720.10">
    <property type="match status" value="1"/>
</dbReference>
<feature type="compositionally biased region" description="Basic and acidic residues" evidence="1">
    <location>
        <begin position="1"/>
        <end position="22"/>
    </location>
</feature>
<feature type="domain" description="Rho termination factor-like N-terminal" evidence="2">
    <location>
        <begin position="63"/>
        <end position="92"/>
    </location>
</feature>